<dbReference type="SUPFAM" id="SSF46689">
    <property type="entry name" value="Homeodomain-like"/>
    <property type="match status" value="1"/>
</dbReference>
<dbReference type="RefSeq" id="WP_179916202.1">
    <property type="nucleotide sequence ID" value="NZ_JACCDE010000016.1"/>
</dbReference>
<dbReference type="AlphaFoldDB" id="A0A7Z0LU06"/>
<evidence type="ECO:0008006" key="3">
    <source>
        <dbReference type="Google" id="ProtNLM"/>
    </source>
</evidence>
<evidence type="ECO:0000313" key="1">
    <source>
        <dbReference type="EMBL" id="NYS78403.1"/>
    </source>
</evidence>
<organism evidence="1 2">
    <name type="scientific">Vreelandella glaciei</name>
    <dbReference type="NCBI Taxonomy" id="186761"/>
    <lineage>
        <taxon>Bacteria</taxon>
        <taxon>Pseudomonadati</taxon>
        <taxon>Pseudomonadota</taxon>
        <taxon>Gammaproteobacteria</taxon>
        <taxon>Oceanospirillales</taxon>
        <taxon>Halomonadaceae</taxon>
        <taxon>Vreelandella</taxon>
    </lineage>
</organism>
<gene>
    <name evidence="1" type="ORF">HZS80_11915</name>
</gene>
<reference evidence="1 2" key="1">
    <citation type="journal article" date="2003" name="Extremophiles">
        <title>Halomonas glaciei sp. nov. isolated from fast ice of Adelie Land, Antarctica.</title>
        <authorList>
            <person name="Reddy G.S."/>
            <person name="Raghavan P.U."/>
            <person name="Sarita N.B."/>
            <person name="Prakash J.S."/>
            <person name="Nagesh N."/>
            <person name="Delille D."/>
            <person name="Shivaji S."/>
        </authorList>
    </citation>
    <scope>NUCLEOTIDE SEQUENCE [LARGE SCALE GENOMIC DNA]</scope>
    <source>
        <strain evidence="1 2">DD39</strain>
    </source>
</reference>
<keyword evidence="2" id="KW-1185">Reference proteome</keyword>
<dbReference type="InterPro" id="IPR009057">
    <property type="entry name" value="Homeodomain-like_sf"/>
</dbReference>
<evidence type="ECO:0000313" key="2">
    <source>
        <dbReference type="Proteomes" id="UP000526892"/>
    </source>
</evidence>
<sequence>MNAKHLSPGSLNERRKQAVRLRLDGHTVLKVTQQTGLSAPTVSAAWKAFREGGWAAVPVKTRGRLKGQANVLDASFQEVLWQVLNQAPPDDAPAWSSAGLADWLKENHNLELTQRAIEHWWESEGLKHEPWPLVRFAKQRSQQGRWYRQSVEPLFSKTKEATQRWQVGVRRIAHPSRSVYQFYLHGVRGRLLMRCFERPPVAADYVSLFKALSRQGPGVVVFHGALLEVSPEVKQWLAEQPAFWLVPVPRNLAITA</sequence>
<comment type="caution">
    <text evidence="1">The sequence shown here is derived from an EMBL/GenBank/DDBJ whole genome shotgun (WGS) entry which is preliminary data.</text>
</comment>
<dbReference type="Proteomes" id="UP000526892">
    <property type="component" value="Unassembled WGS sequence"/>
</dbReference>
<dbReference type="EMBL" id="JACCDE010000016">
    <property type="protein sequence ID" value="NYS78403.1"/>
    <property type="molecule type" value="Genomic_DNA"/>
</dbReference>
<protein>
    <recommendedName>
        <fullName evidence="3">Helix-turn-helix domain-containing protein</fullName>
    </recommendedName>
</protein>
<accession>A0A7Z0LU06</accession>
<proteinExistence type="predicted"/>
<name>A0A7Z0LU06_9GAMM</name>